<dbReference type="Proteomes" id="UP000198642">
    <property type="component" value="Unassembled WGS sequence"/>
</dbReference>
<dbReference type="EMBL" id="FOJW01000006">
    <property type="protein sequence ID" value="SFB06105.1"/>
    <property type="molecule type" value="Genomic_DNA"/>
</dbReference>
<dbReference type="STRING" id="237679.SAMN04488072_106133"/>
<gene>
    <name evidence="2" type="ORF">SAMN04488072_106133</name>
</gene>
<proteinExistence type="predicted"/>
<dbReference type="InterPro" id="IPR014729">
    <property type="entry name" value="Rossmann-like_a/b/a_fold"/>
</dbReference>
<dbReference type="Pfam" id="PF01747">
    <property type="entry name" value="ATP-sulfurylase"/>
    <property type="match status" value="1"/>
</dbReference>
<dbReference type="SUPFAM" id="SSF52374">
    <property type="entry name" value="Nucleotidylyl transferase"/>
    <property type="match status" value="1"/>
</dbReference>
<accession>A0A1I0XYL7</accession>
<dbReference type="InterPro" id="IPR024951">
    <property type="entry name" value="Sulfurylase_cat_dom"/>
</dbReference>
<evidence type="ECO:0000313" key="2">
    <source>
        <dbReference type="EMBL" id="SFB06105.1"/>
    </source>
</evidence>
<dbReference type="PANTHER" id="PTHR43509:SF1">
    <property type="entry name" value="SULFATE ADENYLYLTRANSFERASE"/>
    <property type="match status" value="1"/>
</dbReference>
<dbReference type="AlphaFoldDB" id="A0A1I0XYL7"/>
<name>A0A1I0XYL7_9BACI</name>
<protein>
    <submittedName>
        <fullName evidence="2">ATP-sulfurylase</fullName>
    </submittedName>
</protein>
<feature type="domain" description="Sulphate adenylyltransferase catalytic" evidence="1">
    <location>
        <begin position="20"/>
        <end position="46"/>
    </location>
</feature>
<dbReference type="Gene3D" id="3.40.50.620">
    <property type="entry name" value="HUPs"/>
    <property type="match status" value="1"/>
</dbReference>
<dbReference type="GO" id="GO:0004781">
    <property type="term" value="F:sulfate adenylyltransferase (ATP) activity"/>
    <property type="evidence" value="ECO:0007669"/>
    <property type="project" value="InterPro"/>
</dbReference>
<reference evidence="2 3" key="1">
    <citation type="submission" date="2016-10" db="EMBL/GenBank/DDBJ databases">
        <authorList>
            <person name="de Groot N.N."/>
        </authorList>
    </citation>
    <scope>NUCLEOTIDE SEQUENCE [LARGE SCALE GENOMIC DNA]</scope>
    <source>
        <strain evidence="2 3">CGMCC 1.3702</strain>
    </source>
</reference>
<evidence type="ECO:0000313" key="3">
    <source>
        <dbReference type="Proteomes" id="UP000198642"/>
    </source>
</evidence>
<organism evidence="2 3">
    <name type="scientific">Lentibacillus halodurans</name>
    <dbReference type="NCBI Taxonomy" id="237679"/>
    <lineage>
        <taxon>Bacteria</taxon>
        <taxon>Bacillati</taxon>
        <taxon>Bacillota</taxon>
        <taxon>Bacilli</taxon>
        <taxon>Bacillales</taxon>
        <taxon>Bacillaceae</taxon>
        <taxon>Lentibacillus</taxon>
    </lineage>
</organism>
<dbReference type="PANTHER" id="PTHR43509">
    <property type="match status" value="1"/>
</dbReference>
<evidence type="ECO:0000259" key="1">
    <source>
        <dbReference type="Pfam" id="PF01747"/>
    </source>
</evidence>
<sequence>MLNPLVGETKSDDIPADVRGPKEAILHAILRKNYGCTHFIVGRDHAVDSTI</sequence>
<keyword evidence="3" id="KW-1185">Reference proteome</keyword>